<dbReference type="SMART" id="SM01120">
    <property type="entry name" value="Dak2"/>
    <property type="match status" value="1"/>
</dbReference>
<dbReference type="Proteomes" id="UP000199416">
    <property type="component" value="Unassembled WGS sequence"/>
</dbReference>
<dbReference type="PROSITE" id="PS51480">
    <property type="entry name" value="DHAL"/>
    <property type="match status" value="1"/>
</dbReference>
<evidence type="ECO:0000256" key="1">
    <source>
        <dbReference type="SAM" id="MobiDB-lite"/>
    </source>
</evidence>
<dbReference type="NCBIfam" id="TIGR03599">
    <property type="entry name" value="YloV"/>
    <property type="match status" value="1"/>
</dbReference>
<dbReference type="InterPro" id="IPR004007">
    <property type="entry name" value="DhaL_dom"/>
</dbReference>
<dbReference type="Gene3D" id="1.25.40.340">
    <property type="match status" value="1"/>
</dbReference>
<dbReference type="GO" id="GO:0006071">
    <property type="term" value="P:glycerol metabolic process"/>
    <property type="evidence" value="ECO:0007669"/>
    <property type="project" value="InterPro"/>
</dbReference>
<feature type="region of interest" description="Disordered" evidence="1">
    <location>
        <begin position="315"/>
        <end position="345"/>
    </location>
</feature>
<dbReference type="STRING" id="1190417.SAMN05660690_0093"/>
<reference evidence="4" key="1">
    <citation type="submission" date="2016-10" db="EMBL/GenBank/DDBJ databases">
        <authorList>
            <person name="Varghese N."/>
            <person name="Submissions S."/>
        </authorList>
    </citation>
    <scope>NUCLEOTIDE SEQUENCE [LARGE SCALE GENOMIC DNA]</scope>
    <source>
        <strain evidence="4">DSM 45421</strain>
    </source>
</reference>
<dbReference type="InterPro" id="IPR050270">
    <property type="entry name" value="DegV_domain_contain"/>
</dbReference>
<dbReference type="InterPro" id="IPR019986">
    <property type="entry name" value="YloV-like"/>
</dbReference>
<dbReference type="InterPro" id="IPR036117">
    <property type="entry name" value="DhaL_dom_sf"/>
</dbReference>
<dbReference type="Pfam" id="PF13684">
    <property type="entry name" value="FakA-like_C"/>
    <property type="match status" value="1"/>
</dbReference>
<gene>
    <name evidence="3" type="ORF">SAMN05660690_0093</name>
</gene>
<protein>
    <recommendedName>
        <fullName evidence="2">DhaL domain-containing protein</fullName>
    </recommendedName>
</protein>
<dbReference type="SMART" id="SM01121">
    <property type="entry name" value="Dak1_2"/>
    <property type="match status" value="1"/>
</dbReference>
<name>A0A1G6HYP1_9ACTN</name>
<dbReference type="InterPro" id="IPR048394">
    <property type="entry name" value="FakA-like_M"/>
</dbReference>
<dbReference type="PANTHER" id="PTHR33434">
    <property type="entry name" value="DEGV DOMAIN-CONTAINING PROTEIN DR_1986-RELATED"/>
    <property type="match status" value="1"/>
</dbReference>
<accession>A0A1G6HYP1</accession>
<dbReference type="InterPro" id="IPR033470">
    <property type="entry name" value="FakA-like_C"/>
</dbReference>
<dbReference type="SUPFAM" id="SSF101473">
    <property type="entry name" value="DhaL-like"/>
    <property type="match status" value="1"/>
</dbReference>
<evidence type="ECO:0000259" key="2">
    <source>
        <dbReference type="PROSITE" id="PS51480"/>
    </source>
</evidence>
<evidence type="ECO:0000313" key="3">
    <source>
        <dbReference type="EMBL" id="SDB99314.1"/>
    </source>
</evidence>
<dbReference type="Pfam" id="PF02734">
    <property type="entry name" value="Dak2"/>
    <property type="match status" value="1"/>
</dbReference>
<keyword evidence="4" id="KW-1185">Reference proteome</keyword>
<dbReference type="GO" id="GO:0004371">
    <property type="term" value="F:glycerone kinase activity"/>
    <property type="evidence" value="ECO:0007669"/>
    <property type="project" value="InterPro"/>
</dbReference>
<sequence>MHEVQALMRRRLPGATSARTDWMFGFQRRGVRRCECDTDIPKPGPLPQTSHTAATVDHSQKFVSKRRRTDGDRKTVGQSNRSPPRRAAEAGERLRSRRRGGAVAPRRYPPAVLQALDDAAVGRWCRAAVTALSAGRDRLDELNVFPVPDGDTGTNLLLTAEAALAALEAAGDEPAWTALARGAVLGARGNSGTILAQLLRGLADVLAGQEPADGPSLAAALQKAADTAYTAVADPEEGTFLTVARAGAEAAGEAVAAGRAGLADVVAATADGARAALADTPGQLDALRDAGVVDAGGAGLCLVLDALVATVTGVEPARPPLPAGRPGRRDPAHTPHQPPPGPGSEVQYLLAGADEAGVARLQARLAALGDSLVVVGVDTPTGREWNVHVHTSEIGPAIEAGIEAGRPYRIAVTPLAPVPPAAPVPGRRAVVALVPGDGPAALFTGEGVRVVAGGPAGIGEDEVLAEVLASTAADVVVLPNDAALVPVAARAAVRAREAGREVAVVPTRSPVQGLAAVAVADPARRFGDDVIGMAEAAAATRWAEVTVAAQDALTSAGPCRAGDVLGSAEGDVVVVGADLADVARDLLDRLLSAGGEMATLLVGPDAAVGDALCAHLARAHPTVEVVRYDAGGTVPLQAGVE</sequence>
<dbReference type="AlphaFoldDB" id="A0A1G6HYP1"/>
<feature type="region of interest" description="Disordered" evidence="1">
    <location>
        <begin position="38"/>
        <end position="104"/>
    </location>
</feature>
<dbReference type="EMBL" id="FMZF01000001">
    <property type="protein sequence ID" value="SDB99314.1"/>
    <property type="molecule type" value="Genomic_DNA"/>
</dbReference>
<feature type="domain" description="DhaL" evidence="2">
    <location>
        <begin position="119"/>
        <end position="309"/>
    </location>
</feature>
<dbReference type="PANTHER" id="PTHR33434:SF4">
    <property type="entry name" value="PHOSPHATASE PROTEIN"/>
    <property type="match status" value="1"/>
</dbReference>
<proteinExistence type="predicted"/>
<dbReference type="Pfam" id="PF21645">
    <property type="entry name" value="FakA-like_M"/>
    <property type="match status" value="1"/>
</dbReference>
<organism evidence="3 4">
    <name type="scientific">Geodermatophilus telluris</name>
    <dbReference type="NCBI Taxonomy" id="1190417"/>
    <lineage>
        <taxon>Bacteria</taxon>
        <taxon>Bacillati</taxon>
        <taxon>Actinomycetota</taxon>
        <taxon>Actinomycetes</taxon>
        <taxon>Geodermatophilales</taxon>
        <taxon>Geodermatophilaceae</taxon>
        <taxon>Geodermatophilus</taxon>
    </lineage>
</organism>
<evidence type="ECO:0000313" key="4">
    <source>
        <dbReference type="Proteomes" id="UP000199416"/>
    </source>
</evidence>